<evidence type="ECO:0000256" key="4">
    <source>
        <dbReference type="ARBA" id="ARBA00023128"/>
    </source>
</evidence>
<gene>
    <name evidence="6" type="ORF">F8M41_001015</name>
</gene>
<keyword evidence="2" id="KW-0812">Transmembrane</keyword>
<sequence>MSFIKERVRRLQGDIDAIYQSLQFTITSTSSVYDAKRVEVLTSAIQSIELDEGHVPKLTFVLKQLDTVEKVLHRSWQTIKDHESESDFEKGISKLEWIFLAKITVVLYANLLNHLLFSTLPLLNEIYYWEELQGSRFWAWNHLFQTSPVRLYSFSGAIYSSIRQQYQNVPSTILSLRQYFSRNFMINLFPNHMHIRLLNIQHFQSFSILPLIRYEVRHKRLKLKAIMEHKAACLGLLIDKELNLKSIIKEMNNKEHEIGFDSLIGNQLTECLVLIERVLNQTIEFDIGSGNVPHIDNIVDAKYPAKILSLLTFYTHLRSMITTSLPKYDEQSTRIISYYGRPSAITRWWIPTILLSIVTLKVRKQVHWEDFLNWLEDIKVTTVNFWNDWVWEPIIKMIDTIRHRESRLALMGKESLSSDLESLERMVIDFARDQKQFTVEELNDLSKRIRDGDLSIVLRAYEQELKRPVKATLTGNLIRTLLIQVQKTKVDLELSMTALDKLLKSNELNFAFLAVGPSIFGIYLIYKWIKVLWWKKESLSGGLQGTKVKMRESLRQAERILVQNYSSVSMPFAAQGLVLCHVHHLRSCSLHLPTKNNLRKRFLEDIRDLEDPNMTVNQKILTCERMRRCWAFLNGE</sequence>
<dbReference type="Pfam" id="PF08637">
    <property type="entry name" value="NCA2"/>
    <property type="match status" value="1"/>
</dbReference>
<comment type="caution">
    <text evidence="6">The sequence shown here is derived from an EMBL/GenBank/DDBJ whole genome shotgun (WGS) entry which is preliminary data.</text>
</comment>
<evidence type="ECO:0000313" key="7">
    <source>
        <dbReference type="Proteomes" id="UP000439903"/>
    </source>
</evidence>
<dbReference type="Proteomes" id="UP000439903">
    <property type="component" value="Unassembled WGS sequence"/>
</dbReference>
<evidence type="ECO:0000256" key="3">
    <source>
        <dbReference type="ARBA" id="ARBA00022989"/>
    </source>
</evidence>
<name>A0A8H4AZB9_GIGMA</name>
<evidence type="ECO:0000256" key="2">
    <source>
        <dbReference type="ARBA" id="ARBA00022692"/>
    </source>
</evidence>
<dbReference type="PANTHER" id="PTHR28234">
    <property type="entry name" value="NUCLEAR CONTROL OF ATPASE PROTEIN 2"/>
    <property type="match status" value="1"/>
</dbReference>
<keyword evidence="5" id="KW-0472">Membrane</keyword>
<comment type="subcellular location">
    <subcellularLocation>
        <location evidence="1">Mitochondrion membrane</location>
        <topology evidence="1">Multi-pass membrane protein</topology>
    </subcellularLocation>
</comment>
<keyword evidence="7" id="KW-1185">Reference proteome</keyword>
<dbReference type="PANTHER" id="PTHR28234:SF1">
    <property type="entry name" value="NUCLEAR CONTROL OF ATPASE PROTEIN 2"/>
    <property type="match status" value="1"/>
</dbReference>
<dbReference type="InterPro" id="IPR013946">
    <property type="entry name" value="NCA2-like"/>
</dbReference>
<organism evidence="6 7">
    <name type="scientific">Gigaspora margarita</name>
    <dbReference type="NCBI Taxonomy" id="4874"/>
    <lineage>
        <taxon>Eukaryota</taxon>
        <taxon>Fungi</taxon>
        <taxon>Fungi incertae sedis</taxon>
        <taxon>Mucoromycota</taxon>
        <taxon>Glomeromycotina</taxon>
        <taxon>Glomeromycetes</taxon>
        <taxon>Diversisporales</taxon>
        <taxon>Gigasporaceae</taxon>
        <taxon>Gigaspora</taxon>
    </lineage>
</organism>
<dbReference type="AlphaFoldDB" id="A0A8H4AZB9"/>
<evidence type="ECO:0000256" key="5">
    <source>
        <dbReference type="ARBA" id="ARBA00023136"/>
    </source>
</evidence>
<evidence type="ECO:0000313" key="6">
    <source>
        <dbReference type="EMBL" id="KAF0546695.1"/>
    </source>
</evidence>
<dbReference type="GO" id="GO:0005741">
    <property type="term" value="C:mitochondrial outer membrane"/>
    <property type="evidence" value="ECO:0007669"/>
    <property type="project" value="TreeGrafter"/>
</dbReference>
<protein>
    <submittedName>
        <fullName evidence="6">NCA2-domain-containing protein</fullName>
    </submittedName>
</protein>
<proteinExistence type="predicted"/>
<keyword evidence="3" id="KW-1133">Transmembrane helix</keyword>
<evidence type="ECO:0000256" key="1">
    <source>
        <dbReference type="ARBA" id="ARBA00004225"/>
    </source>
</evidence>
<keyword evidence="4" id="KW-0496">Mitochondrion</keyword>
<reference evidence="6 7" key="1">
    <citation type="journal article" date="2019" name="Environ. Microbiol.">
        <title>At the nexus of three kingdoms: the genome of the mycorrhizal fungus Gigaspora margarita provides insights into plant, endobacterial and fungal interactions.</title>
        <authorList>
            <person name="Venice F."/>
            <person name="Ghignone S."/>
            <person name="Salvioli di Fossalunga A."/>
            <person name="Amselem J."/>
            <person name="Novero M."/>
            <person name="Xianan X."/>
            <person name="Sedzielewska Toro K."/>
            <person name="Morin E."/>
            <person name="Lipzen A."/>
            <person name="Grigoriev I.V."/>
            <person name="Henrissat B."/>
            <person name="Martin F.M."/>
            <person name="Bonfante P."/>
        </authorList>
    </citation>
    <scope>NUCLEOTIDE SEQUENCE [LARGE SCALE GENOMIC DNA]</scope>
    <source>
        <strain evidence="6 7">BEG34</strain>
    </source>
</reference>
<dbReference type="OrthoDB" id="413313at2759"/>
<accession>A0A8H4AZB9</accession>
<dbReference type="EMBL" id="WTPW01000109">
    <property type="protein sequence ID" value="KAF0546695.1"/>
    <property type="molecule type" value="Genomic_DNA"/>
</dbReference>